<feature type="binding site" evidence="14">
    <location>
        <position position="274"/>
    </location>
    <ligand>
        <name>FAD</name>
        <dbReference type="ChEBI" id="CHEBI:57692"/>
    </ligand>
</feature>
<dbReference type="PRINTS" id="PR00363">
    <property type="entry name" value="CYTOCHROMEB5"/>
</dbReference>
<dbReference type="InterPro" id="IPR001199">
    <property type="entry name" value="Cyt_B5-like_heme/steroid-bd"/>
</dbReference>
<dbReference type="PROSITE" id="PS50255">
    <property type="entry name" value="CYTOCHROME_B5_2"/>
    <property type="match status" value="1"/>
</dbReference>
<feature type="binding site" evidence="14">
    <location>
        <position position="272"/>
    </location>
    <ligand>
        <name>FAD</name>
        <dbReference type="ChEBI" id="CHEBI:57692"/>
    </ligand>
</feature>
<evidence type="ECO:0000256" key="9">
    <source>
        <dbReference type="ARBA" id="ARBA00022827"/>
    </source>
</evidence>
<feature type="binding site" evidence="14">
    <location>
        <position position="341"/>
    </location>
    <ligand>
        <name>FAD</name>
        <dbReference type="ChEBI" id="CHEBI:57692"/>
    </ligand>
</feature>
<keyword evidence="11" id="KW-0560">Oxidoreductase</keyword>
<feature type="domain" description="Cytochrome b5 heme-binding" evidence="16">
    <location>
        <begin position="4"/>
        <end position="80"/>
    </location>
</feature>
<dbReference type="Proteomes" id="UP000799772">
    <property type="component" value="Unassembled WGS sequence"/>
</dbReference>
<dbReference type="InterPro" id="IPR036400">
    <property type="entry name" value="Cyt_B5-like_heme/steroid_sf"/>
</dbReference>
<keyword evidence="19" id="KW-1185">Reference proteome</keyword>
<evidence type="ECO:0000256" key="2">
    <source>
        <dbReference type="ARBA" id="ARBA00004572"/>
    </source>
</evidence>
<keyword evidence="8" id="KW-1000">Mitochondrion outer membrane</keyword>
<evidence type="ECO:0000256" key="3">
    <source>
        <dbReference type="ARBA" id="ARBA00006105"/>
    </source>
</evidence>
<dbReference type="GO" id="GO:0016491">
    <property type="term" value="F:oxidoreductase activity"/>
    <property type="evidence" value="ECO:0007669"/>
    <property type="project" value="UniProtKB-KW"/>
</dbReference>
<evidence type="ECO:0000256" key="11">
    <source>
        <dbReference type="ARBA" id="ARBA00023002"/>
    </source>
</evidence>
<dbReference type="GO" id="GO:0005783">
    <property type="term" value="C:endoplasmic reticulum"/>
    <property type="evidence" value="ECO:0007669"/>
    <property type="project" value="TreeGrafter"/>
</dbReference>
<dbReference type="EMBL" id="ML978146">
    <property type="protein sequence ID" value="KAF2092466.1"/>
    <property type="molecule type" value="Genomic_DNA"/>
</dbReference>
<dbReference type="GO" id="GO:0005741">
    <property type="term" value="C:mitochondrial outer membrane"/>
    <property type="evidence" value="ECO:0007669"/>
    <property type="project" value="UniProtKB-SubCell"/>
</dbReference>
<dbReference type="SMART" id="SM01117">
    <property type="entry name" value="Cyt-b5"/>
    <property type="match status" value="1"/>
</dbReference>
<dbReference type="GO" id="GO:0046872">
    <property type="term" value="F:metal ion binding"/>
    <property type="evidence" value="ECO:0007669"/>
    <property type="project" value="UniProtKB-UniRule"/>
</dbReference>
<proteinExistence type="inferred from homology"/>
<evidence type="ECO:0000256" key="10">
    <source>
        <dbReference type="ARBA" id="ARBA00022989"/>
    </source>
</evidence>
<dbReference type="Pfam" id="PF00175">
    <property type="entry name" value="NAD_binding_1"/>
    <property type="match status" value="1"/>
</dbReference>
<dbReference type="GO" id="GO:0020037">
    <property type="term" value="F:heme binding"/>
    <property type="evidence" value="ECO:0007669"/>
    <property type="project" value="UniProtKB-UniRule"/>
</dbReference>
<keyword evidence="6 15" id="KW-0812">Transmembrane</keyword>
<evidence type="ECO:0000259" key="17">
    <source>
        <dbReference type="PROSITE" id="PS51384"/>
    </source>
</evidence>
<comment type="caution">
    <text evidence="15">Lacks conserved residue(s) required for the propagation of feature annotation.</text>
</comment>
<feature type="binding site" evidence="14">
    <location>
        <position position="291"/>
    </location>
    <ligand>
        <name>FAD</name>
        <dbReference type="ChEBI" id="CHEBI:57692"/>
    </ligand>
</feature>
<keyword evidence="12 15" id="KW-0408">Iron</keyword>
<comment type="similarity">
    <text evidence="15">Belongs to the cytochrome b5 family.</text>
</comment>
<evidence type="ECO:0000256" key="12">
    <source>
        <dbReference type="ARBA" id="ARBA00023004"/>
    </source>
</evidence>
<evidence type="ECO:0000256" key="5">
    <source>
        <dbReference type="ARBA" id="ARBA00022630"/>
    </source>
</evidence>
<dbReference type="Gene3D" id="3.40.50.80">
    <property type="entry name" value="Nucleotide-binding domain of ferredoxin-NADP reductase (FNR) module"/>
    <property type="match status" value="1"/>
</dbReference>
<evidence type="ECO:0000259" key="16">
    <source>
        <dbReference type="PROSITE" id="PS50255"/>
    </source>
</evidence>
<evidence type="ECO:0000256" key="1">
    <source>
        <dbReference type="ARBA" id="ARBA00001974"/>
    </source>
</evidence>
<dbReference type="InterPro" id="IPR018506">
    <property type="entry name" value="Cyt_B5_heme-BS"/>
</dbReference>
<feature type="transmembrane region" description="Helical" evidence="15">
    <location>
        <begin position="123"/>
        <end position="141"/>
    </location>
</feature>
<dbReference type="Pfam" id="PF00970">
    <property type="entry name" value="FAD_binding_6"/>
    <property type="match status" value="1"/>
</dbReference>
<evidence type="ECO:0000256" key="7">
    <source>
        <dbReference type="ARBA" id="ARBA00022723"/>
    </source>
</evidence>
<evidence type="ECO:0000256" key="14">
    <source>
        <dbReference type="PIRSR" id="PIRSR601834-1"/>
    </source>
</evidence>
<name>A0A9P4I032_9PEZI</name>
<gene>
    <name evidence="18" type="ORF">NA57DRAFT_50227</name>
</gene>
<dbReference type="SUPFAM" id="SSF55856">
    <property type="entry name" value="Cytochrome b5-like heme/steroid binding domain"/>
    <property type="match status" value="1"/>
</dbReference>
<accession>A0A9P4I032</accession>
<comment type="caution">
    <text evidence="18">The sequence shown here is derived from an EMBL/GenBank/DDBJ whole genome shotgun (WGS) entry which is preliminary data.</text>
</comment>
<evidence type="ECO:0000256" key="8">
    <source>
        <dbReference type="ARBA" id="ARBA00022787"/>
    </source>
</evidence>
<protein>
    <submittedName>
        <fullName evidence="18">Cytochrome b5</fullName>
    </submittedName>
</protein>
<dbReference type="PROSITE" id="PS00191">
    <property type="entry name" value="CYTOCHROME_B5_1"/>
    <property type="match status" value="1"/>
</dbReference>
<comment type="subcellular location">
    <subcellularLocation>
        <location evidence="2">Mitochondrion outer membrane</location>
        <topology evidence="2">Single-pass membrane protein</topology>
    </subcellularLocation>
</comment>
<dbReference type="InterPro" id="IPR017927">
    <property type="entry name" value="FAD-bd_FR_type"/>
</dbReference>
<dbReference type="InterPro" id="IPR001834">
    <property type="entry name" value="CBR-like"/>
</dbReference>
<feature type="transmembrane region" description="Helical" evidence="15">
    <location>
        <begin position="161"/>
        <end position="181"/>
    </location>
</feature>
<dbReference type="Pfam" id="PF00173">
    <property type="entry name" value="Cyt-b5"/>
    <property type="match status" value="1"/>
</dbReference>
<keyword evidence="9 14" id="KW-0274">FAD</keyword>
<evidence type="ECO:0000313" key="19">
    <source>
        <dbReference type="Proteomes" id="UP000799772"/>
    </source>
</evidence>
<comment type="similarity">
    <text evidence="3">Belongs to the flavoprotein pyridine nucleotide cytochrome reductase family.</text>
</comment>
<dbReference type="AlphaFoldDB" id="A0A9P4I032"/>
<dbReference type="OrthoDB" id="432685at2759"/>
<dbReference type="SUPFAM" id="SSF63380">
    <property type="entry name" value="Riboflavin synthase domain-like"/>
    <property type="match status" value="1"/>
</dbReference>
<dbReference type="InterPro" id="IPR039261">
    <property type="entry name" value="FNR_nucleotide-bd"/>
</dbReference>
<evidence type="ECO:0000313" key="18">
    <source>
        <dbReference type="EMBL" id="KAF2092466.1"/>
    </source>
</evidence>
<dbReference type="InterPro" id="IPR001433">
    <property type="entry name" value="OxRdtase_FAD/NAD-bd"/>
</dbReference>
<dbReference type="FunFam" id="3.40.50.80:FF:000019">
    <property type="entry name" value="NADH-cytochrome b5 reductase"/>
    <property type="match status" value="1"/>
</dbReference>
<dbReference type="PANTHER" id="PTHR19370">
    <property type="entry name" value="NADH-CYTOCHROME B5 REDUCTASE"/>
    <property type="match status" value="1"/>
</dbReference>
<dbReference type="PROSITE" id="PS51384">
    <property type="entry name" value="FAD_FR"/>
    <property type="match status" value="1"/>
</dbReference>
<keyword evidence="5 14" id="KW-0285">Flavoprotein</keyword>
<evidence type="ECO:0000256" key="15">
    <source>
        <dbReference type="RuleBase" id="RU362121"/>
    </source>
</evidence>
<dbReference type="InterPro" id="IPR017938">
    <property type="entry name" value="Riboflavin_synthase-like_b-brl"/>
</dbReference>
<sequence>MEDAKAYSLSEVSTHKSRTDVWIAIHGKVYNVSKYLDEHPGGIDAIMEVAGSDATTTFEDVGHSEDAREVMEQYFVGTVEGHVPTAPAVRGPAPPAAATVALAAPAANASSSTPASKPTHSPMTLLILGVPAAAILGYQLLVRMPGGHSVSGHGHGHSGGFWTGFLISSTLGTFVLATAIIRLEKAFSISRDIGSFPTHITPTNPVTVQVTTNKGVLNPKEYQRFPLARKEMMSPNVCLFVFRLPTPRSILGLPIGQHIAIRATVNGKQISRSYTPVSNNTDKGELRLAIKLYSNGQLTGGYLANLQIGDEVEFRGPKGTMRYRKGHFKQLGMICGGTGITPMFQLIRAICEDPADDTNISLLFANATENDIIMRDMLEEWRAKNPKQFKVWYKLDHPPEGWTYGKGYIAKDDILTRLPPPAAGTQILLCGPPGMVKGASKSLLELGYEKPNAVSKAADQVFLF</sequence>
<keyword evidence="4 15" id="KW-0349">Heme</keyword>
<dbReference type="InterPro" id="IPR008333">
    <property type="entry name" value="Cbr1-like_FAD-bd_dom"/>
</dbReference>
<feature type="domain" description="FAD-binding FR-type" evidence="17">
    <location>
        <begin position="220"/>
        <end position="324"/>
    </location>
</feature>
<comment type="cofactor">
    <cofactor evidence="1 14">
        <name>FAD</name>
        <dbReference type="ChEBI" id="CHEBI:57692"/>
    </cofactor>
</comment>
<evidence type="ECO:0000256" key="6">
    <source>
        <dbReference type="ARBA" id="ARBA00022692"/>
    </source>
</evidence>
<organism evidence="18 19">
    <name type="scientific">Rhizodiscina lignyota</name>
    <dbReference type="NCBI Taxonomy" id="1504668"/>
    <lineage>
        <taxon>Eukaryota</taxon>
        <taxon>Fungi</taxon>
        <taxon>Dikarya</taxon>
        <taxon>Ascomycota</taxon>
        <taxon>Pezizomycotina</taxon>
        <taxon>Dothideomycetes</taxon>
        <taxon>Pleosporomycetidae</taxon>
        <taxon>Aulographales</taxon>
        <taxon>Rhizodiscinaceae</taxon>
        <taxon>Rhizodiscina</taxon>
    </lineage>
</organism>
<reference evidence="18" key="1">
    <citation type="journal article" date="2020" name="Stud. Mycol.">
        <title>101 Dothideomycetes genomes: a test case for predicting lifestyles and emergence of pathogens.</title>
        <authorList>
            <person name="Haridas S."/>
            <person name="Albert R."/>
            <person name="Binder M."/>
            <person name="Bloem J."/>
            <person name="Labutti K."/>
            <person name="Salamov A."/>
            <person name="Andreopoulos B."/>
            <person name="Baker S."/>
            <person name="Barry K."/>
            <person name="Bills G."/>
            <person name="Bluhm B."/>
            <person name="Cannon C."/>
            <person name="Castanera R."/>
            <person name="Culley D."/>
            <person name="Daum C."/>
            <person name="Ezra D."/>
            <person name="Gonzalez J."/>
            <person name="Henrissat B."/>
            <person name="Kuo A."/>
            <person name="Liang C."/>
            <person name="Lipzen A."/>
            <person name="Lutzoni F."/>
            <person name="Magnuson J."/>
            <person name="Mondo S."/>
            <person name="Nolan M."/>
            <person name="Ohm R."/>
            <person name="Pangilinan J."/>
            <person name="Park H.-J."/>
            <person name="Ramirez L."/>
            <person name="Alfaro M."/>
            <person name="Sun H."/>
            <person name="Tritt A."/>
            <person name="Yoshinaga Y."/>
            <person name="Zwiers L.-H."/>
            <person name="Turgeon B."/>
            <person name="Goodwin S."/>
            <person name="Spatafora J."/>
            <person name="Crous P."/>
            <person name="Grigoriev I."/>
        </authorList>
    </citation>
    <scope>NUCLEOTIDE SEQUENCE</scope>
    <source>
        <strain evidence="18">CBS 133067</strain>
    </source>
</reference>
<dbReference type="FunFam" id="3.10.120.10:FF:000002">
    <property type="entry name" value="Cytochrome b5 type B"/>
    <property type="match status" value="1"/>
</dbReference>
<dbReference type="Gene3D" id="2.40.30.10">
    <property type="entry name" value="Translation factors"/>
    <property type="match status" value="1"/>
</dbReference>
<dbReference type="CDD" id="cd06183">
    <property type="entry name" value="cyt_b5_reduct_like"/>
    <property type="match status" value="1"/>
</dbReference>
<keyword evidence="7 15" id="KW-0479">Metal-binding</keyword>
<evidence type="ECO:0000256" key="13">
    <source>
        <dbReference type="ARBA" id="ARBA00023136"/>
    </source>
</evidence>
<keyword evidence="8" id="KW-0496">Mitochondrion</keyword>
<dbReference type="PANTHER" id="PTHR19370:SF178">
    <property type="entry name" value="CYTOCHROME-B5 REDUCTASE"/>
    <property type="match status" value="1"/>
</dbReference>
<dbReference type="SUPFAM" id="SSF52343">
    <property type="entry name" value="Ferredoxin reductase-like, C-terminal NADP-linked domain"/>
    <property type="match status" value="1"/>
</dbReference>
<dbReference type="Gene3D" id="3.10.120.10">
    <property type="entry name" value="Cytochrome b5-like heme/steroid binding domain"/>
    <property type="match status" value="1"/>
</dbReference>
<evidence type="ECO:0000256" key="4">
    <source>
        <dbReference type="ARBA" id="ARBA00022617"/>
    </source>
</evidence>
<keyword evidence="13 15" id="KW-0472">Membrane</keyword>
<keyword evidence="10 15" id="KW-1133">Transmembrane helix</keyword>
<dbReference type="PRINTS" id="PR00406">
    <property type="entry name" value="CYTB5RDTASE"/>
</dbReference>